<dbReference type="PROSITE" id="PS50106">
    <property type="entry name" value="PDZ"/>
    <property type="match status" value="1"/>
</dbReference>
<dbReference type="InterPro" id="IPR001478">
    <property type="entry name" value="PDZ"/>
</dbReference>
<feature type="compositionally biased region" description="Basic and acidic residues" evidence="1">
    <location>
        <begin position="59"/>
        <end position="71"/>
    </location>
</feature>
<name>A0A085M4C8_9BILA</name>
<dbReference type="PANTHER" id="PTHR16022:SF0">
    <property type="entry name" value="CYTOPLASMIC DYNEIN 2 INTERMEDIATE CHAIN 1"/>
    <property type="match status" value="1"/>
</dbReference>
<evidence type="ECO:0000313" key="4">
    <source>
        <dbReference type="Proteomes" id="UP000030764"/>
    </source>
</evidence>
<keyword evidence="4" id="KW-1185">Reference proteome</keyword>
<evidence type="ECO:0000313" key="3">
    <source>
        <dbReference type="EMBL" id="KFD52074.1"/>
    </source>
</evidence>
<feature type="region of interest" description="Disordered" evidence="1">
    <location>
        <begin position="145"/>
        <end position="182"/>
    </location>
</feature>
<organism evidence="3 4">
    <name type="scientific">Trichuris suis</name>
    <name type="common">pig whipworm</name>
    <dbReference type="NCBI Taxonomy" id="68888"/>
    <lineage>
        <taxon>Eukaryota</taxon>
        <taxon>Metazoa</taxon>
        <taxon>Ecdysozoa</taxon>
        <taxon>Nematoda</taxon>
        <taxon>Enoplea</taxon>
        <taxon>Dorylaimia</taxon>
        <taxon>Trichinellida</taxon>
        <taxon>Trichuridae</taxon>
        <taxon>Trichuris</taxon>
    </lineage>
</organism>
<dbReference type="GO" id="GO:0045504">
    <property type="term" value="F:dynein heavy chain binding"/>
    <property type="evidence" value="ECO:0007669"/>
    <property type="project" value="InterPro"/>
</dbReference>
<dbReference type="InterPro" id="IPR036322">
    <property type="entry name" value="WD40_repeat_dom_sf"/>
</dbReference>
<feature type="compositionally biased region" description="Basic and acidic residues" evidence="1">
    <location>
        <begin position="146"/>
        <end position="161"/>
    </location>
</feature>
<evidence type="ECO:0000256" key="1">
    <source>
        <dbReference type="SAM" id="MobiDB-lite"/>
    </source>
</evidence>
<dbReference type="Proteomes" id="UP000030764">
    <property type="component" value="Unassembled WGS sequence"/>
</dbReference>
<dbReference type="SMART" id="SM00228">
    <property type="entry name" value="PDZ"/>
    <property type="match status" value="2"/>
</dbReference>
<dbReference type="GO" id="GO:0042073">
    <property type="term" value="P:intraciliary transport"/>
    <property type="evidence" value="ECO:0007669"/>
    <property type="project" value="InterPro"/>
</dbReference>
<accession>A0A085M4C8</accession>
<protein>
    <recommendedName>
        <fullName evidence="2">PDZ domain-containing protein</fullName>
    </recommendedName>
</protein>
<dbReference type="GO" id="GO:0005929">
    <property type="term" value="C:cilium"/>
    <property type="evidence" value="ECO:0007669"/>
    <property type="project" value="GOC"/>
</dbReference>
<dbReference type="InterPro" id="IPR015943">
    <property type="entry name" value="WD40/YVTN_repeat-like_dom_sf"/>
</dbReference>
<dbReference type="PANTHER" id="PTHR16022">
    <property type="entry name" value="WD REPEAT DOMAIN 60"/>
    <property type="match status" value="1"/>
</dbReference>
<dbReference type="Gene3D" id="2.30.42.10">
    <property type="match status" value="1"/>
</dbReference>
<dbReference type="SUPFAM" id="SSF50156">
    <property type="entry name" value="PDZ domain-like"/>
    <property type="match status" value="2"/>
</dbReference>
<dbReference type="Gene3D" id="2.130.10.10">
    <property type="entry name" value="YVTN repeat-like/Quinoprotein amine dehydrogenase"/>
    <property type="match status" value="1"/>
</dbReference>
<dbReference type="InterPro" id="IPR036034">
    <property type="entry name" value="PDZ_sf"/>
</dbReference>
<dbReference type="GO" id="GO:0045503">
    <property type="term" value="F:dynein light chain binding"/>
    <property type="evidence" value="ECO:0007669"/>
    <property type="project" value="InterPro"/>
</dbReference>
<dbReference type="EMBL" id="KL363232">
    <property type="protein sequence ID" value="KFD52074.1"/>
    <property type="molecule type" value="Genomic_DNA"/>
</dbReference>
<dbReference type="AlphaFoldDB" id="A0A085M4C8"/>
<dbReference type="SUPFAM" id="SSF50978">
    <property type="entry name" value="WD40 repeat-like"/>
    <property type="match status" value="1"/>
</dbReference>
<dbReference type="InterPro" id="IPR042505">
    <property type="entry name" value="DYNC2I1"/>
</dbReference>
<proteinExistence type="predicted"/>
<dbReference type="GO" id="GO:0005868">
    <property type="term" value="C:cytoplasmic dynein complex"/>
    <property type="evidence" value="ECO:0007669"/>
    <property type="project" value="InterPro"/>
</dbReference>
<feature type="compositionally biased region" description="Basic and acidic residues" evidence="1">
    <location>
        <begin position="1"/>
        <end position="40"/>
    </location>
</feature>
<feature type="region of interest" description="Disordered" evidence="1">
    <location>
        <begin position="1"/>
        <end position="122"/>
    </location>
</feature>
<feature type="compositionally biased region" description="Basic and acidic residues" evidence="1">
    <location>
        <begin position="106"/>
        <end position="122"/>
    </location>
</feature>
<reference evidence="3 4" key="1">
    <citation type="journal article" date="2014" name="Nat. Genet.">
        <title>Genome and transcriptome of the porcine whipworm Trichuris suis.</title>
        <authorList>
            <person name="Jex A.R."/>
            <person name="Nejsum P."/>
            <person name="Schwarz E.M."/>
            <person name="Hu L."/>
            <person name="Young N.D."/>
            <person name="Hall R.S."/>
            <person name="Korhonen P.K."/>
            <person name="Liao S."/>
            <person name="Thamsborg S."/>
            <person name="Xia J."/>
            <person name="Xu P."/>
            <person name="Wang S."/>
            <person name="Scheerlinck J.P."/>
            <person name="Hofmann A."/>
            <person name="Sternberg P.W."/>
            <person name="Wang J."/>
            <person name="Gasser R.B."/>
        </authorList>
    </citation>
    <scope>NUCLEOTIDE SEQUENCE [LARGE SCALE GENOMIC DNA]</scope>
    <source>
        <strain evidence="3">DCEP-RM93M</strain>
    </source>
</reference>
<evidence type="ECO:0000259" key="2">
    <source>
        <dbReference type="PROSITE" id="PS50106"/>
    </source>
</evidence>
<gene>
    <name evidence="3" type="ORF">M513_07056</name>
</gene>
<feature type="domain" description="PDZ" evidence="2">
    <location>
        <begin position="828"/>
        <end position="905"/>
    </location>
</feature>
<sequence>MNSVDKKKSYRSNETKSTTERIRASHSKDSTGPKKDDRRSRSTSVQAKPRHPAAPVLLDAKETKQQNEKKKATSKKAAHPKSAIPSVVQSSSVLNEKGSNRTKNRQKVETQKREISTANEKRPNAAIQSLSAAYLNPTLYRNVQKTKVDASKTANKVEGKSSTRGKPSPPAVIAPTTAGEDEHSVEAFEDDFEEYEEEDVEISLPTDERQELAVRADSPQVEHKVFTTDDGPMDQSQKPTQEKAVLVPSVPEGLPTIDFTKAVYNEDHWIAMQLLEERSIALKPYVQLDCETYNLCSIPPNEEESTFWYYSKAAGVEHKCVQTRDDNVDKETEPFSPFLEDKQTQHPMVRNFACTGDSESAGRISAFDSMEQREQCKKFVNHASSLLMRLIRSQPSKVVPKLGHSTQPFSKGSASLGLGLLGKRYKVTCTGMGSFAGKFKCIVGYQIEESALESFEQMGVLAIWGFKEFDKPQKLLLCEAEPTCCLLYEECAWAIAASGMDDGTVALWDLGEPDCWHRTIPWKASDVSVRRPTYDTAFFCGDEKDMCSKVVDILILNVQKNPTDESDALQLASLFENGQIIIWSVVKAVPAGRPLEKDGLLRPSGRVKMLKSSAIRAVVTQSLLGPKCSFAFCMASCGNEFFVGSGGGKIFKVPRYQDTSSFICYGTNSETSEVLCLKISPHDDNIYLAGMFSGTILLFIKTEREPVATLKMANEYGHLSAICVQWSTTTPFTFYSLHSPNVFVVWNVEEGTWRKQHFVLHKSVVAMSISEELTSRKKERGCALSFLVIGDWSTPLSKGQCIVLLRRSKCHLAKRMTKRKKYEGIVLHFTINKNSQGNAFGLGLKKRNKHLFVSSITRGSAAMDYFLVGDRIMLLNNKPVKSKRECMYLLQHSQRAIDVTVERFLEVDPGPNLSKRKVLLNFRIRTDLETRPFGLGVKTKKGRVVVTSVRENSVSADYFRIDDSIMMINNVQIDSKEKCREQVRKQKGIIDVVIEREEETKIEHDSYAEVCSCESGASESGEEDVKRKRTELLSKVNTKHWKGLPPDVQRIMMEQYVQMKVQGVIRSKNLPKPTPRTTRRIAILKHCRKRHIGSDVKAGKRLRRAPPL</sequence>